<dbReference type="Proteomes" id="UP001497535">
    <property type="component" value="Unassembled WGS sequence"/>
</dbReference>
<accession>A0ACB0ZW78</accession>
<keyword evidence="2" id="KW-1185">Reference proteome</keyword>
<protein>
    <submittedName>
        <fullName evidence="1">Uncharacterized protein</fullName>
    </submittedName>
</protein>
<proteinExistence type="predicted"/>
<gene>
    <name evidence="1" type="ORF">MENTE1834_LOCUS30561</name>
</gene>
<comment type="caution">
    <text evidence="1">The sequence shown here is derived from an EMBL/GenBank/DDBJ whole genome shotgun (WGS) entry which is preliminary data.</text>
</comment>
<name>A0ACB0ZW78_MELEN</name>
<sequence>MAPTSFPPRSLSQNSLLFPVHNHFQNFNLPKIFHSNFINGSFSIFNLDLDVCFRFFRI</sequence>
<reference evidence="1" key="1">
    <citation type="submission" date="2023-11" db="EMBL/GenBank/DDBJ databases">
        <authorList>
            <person name="Poullet M."/>
        </authorList>
    </citation>
    <scope>NUCLEOTIDE SEQUENCE</scope>
    <source>
        <strain evidence="1">E1834</strain>
    </source>
</reference>
<evidence type="ECO:0000313" key="1">
    <source>
        <dbReference type="EMBL" id="CAK5083238.1"/>
    </source>
</evidence>
<organism evidence="1 2">
    <name type="scientific">Meloidogyne enterolobii</name>
    <name type="common">Root-knot nematode worm</name>
    <name type="synonym">Meloidogyne mayaguensis</name>
    <dbReference type="NCBI Taxonomy" id="390850"/>
    <lineage>
        <taxon>Eukaryota</taxon>
        <taxon>Metazoa</taxon>
        <taxon>Ecdysozoa</taxon>
        <taxon>Nematoda</taxon>
        <taxon>Chromadorea</taxon>
        <taxon>Rhabditida</taxon>
        <taxon>Tylenchina</taxon>
        <taxon>Tylenchomorpha</taxon>
        <taxon>Tylenchoidea</taxon>
        <taxon>Meloidogynidae</taxon>
        <taxon>Meloidogyninae</taxon>
        <taxon>Meloidogyne</taxon>
    </lineage>
</organism>
<dbReference type="EMBL" id="CAVMJV010000050">
    <property type="protein sequence ID" value="CAK5083238.1"/>
    <property type="molecule type" value="Genomic_DNA"/>
</dbReference>
<evidence type="ECO:0000313" key="2">
    <source>
        <dbReference type="Proteomes" id="UP001497535"/>
    </source>
</evidence>